<dbReference type="AlphaFoldDB" id="A4C405"/>
<dbReference type="InterPro" id="IPR004843">
    <property type="entry name" value="Calcineurin-like_PHP"/>
</dbReference>
<dbReference type="eggNOG" id="COG0639">
    <property type="taxonomic scope" value="Bacteria"/>
</dbReference>
<name>A4C405_9GAMM</name>
<proteinExistence type="predicted"/>
<evidence type="ECO:0000313" key="3">
    <source>
        <dbReference type="Proteomes" id="UP000006201"/>
    </source>
</evidence>
<dbReference type="Gene3D" id="3.60.21.10">
    <property type="match status" value="1"/>
</dbReference>
<reference evidence="2 3" key="1">
    <citation type="submission" date="2006-02" db="EMBL/GenBank/DDBJ databases">
        <authorList>
            <person name="Moran M.A."/>
            <person name="Kjelleberg S."/>
            <person name="Egan S."/>
            <person name="Saunders N."/>
            <person name="Thomas T."/>
            <person name="Ferriera S."/>
            <person name="Johnson J."/>
            <person name="Kravitz S."/>
            <person name="Halpern A."/>
            <person name="Remington K."/>
            <person name="Beeson K."/>
            <person name="Tran B."/>
            <person name="Rogers Y.-H."/>
            <person name="Friedman R."/>
            <person name="Venter J.C."/>
        </authorList>
    </citation>
    <scope>NUCLEOTIDE SEQUENCE [LARGE SCALE GENOMIC DNA]</scope>
    <source>
        <strain evidence="2 3">D2</strain>
    </source>
</reference>
<sequence>MFEYQNIPVFHDGPYVFRNNGKRFANYITGDNNSSAKLSRVDIKNTVSVTVDNQFNTNFTVNLRNSYPRSELDIPSPARYLAISDMEGNFDAMINLLKSNGVINDSLEWSFGSSHLVLIGDMVDRGKNVVPLLWLIYKLEAEAKSAGGYVHYILGNHERYLLDGRVKSAAKKYYGTFRTTGMSPRELWSEDSELGKWLRSKPVMLKVGSTLFVHGGVSPRALTYNLSLEDIDAEAERNFVIGDTVRRNIDNSIIHGSDGLLFYRNLAKDMSKYELGDKVGVDHVDKVLSEFKVNRLAIGHTLVRNIGYDYGGKVIRVDVPHSEGTSEALLMENSSFWVVNNKGKKSPLGKL</sequence>
<dbReference type="EMBL" id="AAOH01000001">
    <property type="protein sequence ID" value="EAR30287.1"/>
    <property type="molecule type" value="Genomic_DNA"/>
</dbReference>
<accession>A4C405</accession>
<dbReference type="Pfam" id="PF00149">
    <property type="entry name" value="Metallophos"/>
    <property type="match status" value="1"/>
</dbReference>
<protein>
    <recommendedName>
        <fullName evidence="1">Calcineurin-like phosphoesterase domain-containing protein</fullName>
    </recommendedName>
</protein>
<evidence type="ECO:0000313" key="2">
    <source>
        <dbReference type="EMBL" id="EAR30287.1"/>
    </source>
</evidence>
<feature type="domain" description="Calcineurin-like phosphoesterase" evidence="1">
    <location>
        <begin position="79"/>
        <end position="303"/>
    </location>
</feature>
<dbReference type="PANTHER" id="PTHR46546:SF4">
    <property type="entry name" value="SHEWANELLA-LIKE PROTEIN PHOSPHATASE 1"/>
    <property type="match status" value="1"/>
</dbReference>
<dbReference type="PANTHER" id="PTHR46546">
    <property type="entry name" value="SHEWANELLA-LIKE PROTEIN PHOSPHATASE 1"/>
    <property type="match status" value="1"/>
</dbReference>
<dbReference type="Proteomes" id="UP000006201">
    <property type="component" value="Unassembled WGS sequence"/>
</dbReference>
<dbReference type="GO" id="GO:0016787">
    <property type="term" value="F:hydrolase activity"/>
    <property type="evidence" value="ECO:0007669"/>
    <property type="project" value="InterPro"/>
</dbReference>
<dbReference type="SUPFAM" id="SSF56300">
    <property type="entry name" value="Metallo-dependent phosphatases"/>
    <property type="match status" value="1"/>
</dbReference>
<keyword evidence="3" id="KW-1185">Reference proteome</keyword>
<dbReference type="STRING" id="87626.PTD2_01921"/>
<gene>
    <name evidence="2" type="ORF">PTD2_01921</name>
</gene>
<evidence type="ECO:0000259" key="1">
    <source>
        <dbReference type="Pfam" id="PF00149"/>
    </source>
</evidence>
<dbReference type="InterPro" id="IPR029052">
    <property type="entry name" value="Metallo-depent_PP-like"/>
</dbReference>
<comment type="caution">
    <text evidence="2">The sequence shown here is derived from an EMBL/GenBank/DDBJ whole genome shotgun (WGS) entry which is preliminary data.</text>
</comment>
<dbReference type="HOGENOM" id="CLU_042543_0_0_6"/>
<organism evidence="2 3">
    <name type="scientific">Pseudoalteromonas tunicata D2</name>
    <dbReference type="NCBI Taxonomy" id="87626"/>
    <lineage>
        <taxon>Bacteria</taxon>
        <taxon>Pseudomonadati</taxon>
        <taxon>Pseudomonadota</taxon>
        <taxon>Gammaproteobacteria</taxon>
        <taxon>Alteromonadales</taxon>
        <taxon>Pseudoalteromonadaceae</taxon>
        <taxon>Pseudoalteromonas</taxon>
    </lineage>
</organism>